<dbReference type="HOGENOM" id="CLU_265902_0_0_10"/>
<dbReference type="RefSeq" id="WP_006953726.1">
    <property type="nucleotide sequence ID" value="NZ_JH594523.1"/>
</dbReference>
<dbReference type="eggNOG" id="COG4468">
    <property type="taxonomic scope" value="Bacteria"/>
</dbReference>
<keyword evidence="6" id="KW-1185">Reference proteome</keyword>
<dbReference type="PANTHER" id="PTHR43685">
    <property type="entry name" value="GLYCOSYLTRANSFERASE"/>
    <property type="match status" value="1"/>
</dbReference>
<dbReference type="Pfam" id="PF16269">
    <property type="entry name" value="DUF4922"/>
    <property type="match status" value="1"/>
</dbReference>
<dbReference type="InterPro" id="IPR050834">
    <property type="entry name" value="Glycosyltransf_2"/>
</dbReference>
<name>H1Q531_9BACT</name>
<dbReference type="InterPro" id="IPR036265">
    <property type="entry name" value="HIT-like_sf"/>
</dbReference>
<dbReference type="InterPro" id="IPR046320">
    <property type="entry name" value="DUF4922"/>
</dbReference>
<evidence type="ECO:0000313" key="5">
    <source>
        <dbReference type="EMBL" id="EHO66009.1"/>
    </source>
</evidence>
<dbReference type="Gene3D" id="3.90.550.10">
    <property type="entry name" value="Spore Coat Polysaccharide Biosynthesis Protein SpsA, Chain A"/>
    <property type="match status" value="1"/>
</dbReference>
<dbReference type="SUPFAM" id="SSF54197">
    <property type="entry name" value="HIT-like"/>
    <property type="match status" value="1"/>
</dbReference>
<dbReference type="STRING" id="883158.HMPREF9140_02019"/>
<organism evidence="5 6">
    <name type="scientific">Prevotella micans F0438</name>
    <dbReference type="NCBI Taxonomy" id="883158"/>
    <lineage>
        <taxon>Bacteria</taxon>
        <taxon>Pseudomonadati</taxon>
        <taxon>Bacteroidota</taxon>
        <taxon>Bacteroidia</taxon>
        <taxon>Bacteroidales</taxon>
        <taxon>Prevotellaceae</taxon>
        <taxon>Prevotella</taxon>
    </lineage>
</organism>
<dbReference type="Pfam" id="PF00535">
    <property type="entry name" value="Glycos_transf_2"/>
    <property type="match status" value="1"/>
</dbReference>
<dbReference type="GO" id="GO:0030435">
    <property type="term" value="P:sporulation resulting in formation of a cellular spore"/>
    <property type="evidence" value="ECO:0007669"/>
    <property type="project" value="InterPro"/>
</dbReference>
<feature type="domain" description="GDPGP1-like C-terminal" evidence="4">
    <location>
        <begin position="658"/>
        <end position="798"/>
    </location>
</feature>
<gene>
    <name evidence="5" type="ORF">HMPREF9140_02019</name>
</gene>
<feature type="domain" description="Glycosyltransferase 2-like" evidence="1">
    <location>
        <begin position="254"/>
        <end position="378"/>
    </location>
</feature>
<feature type="domain" description="Sporulation stage II protein D amidase enhancer LytB N-terminal" evidence="2">
    <location>
        <begin position="894"/>
        <end position="1006"/>
    </location>
</feature>
<dbReference type="EMBL" id="AGWK01000059">
    <property type="protein sequence ID" value="EHO66009.1"/>
    <property type="molecule type" value="Genomic_DNA"/>
</dbReference>
<dbReference type="PATRIC" id="fig|883158.3.peg.2021"/>
<dbReference type="Pfam" id="PF08486">
    <property type="entry name" value="SpoIID"/>
    <property type="match status" value="1"/>
</dbReference>
<evidence type="ECO:0000259" key="3">
    <source>
        <dbReference type="Pfam" id="PF16269"/>
    </source>
</evidence>
<proteinExistence type="predicted"/>
<comment type="caution">
    <text evidence="5">The sequence shown here is derived from an EMBL/GenBank/DDBJ whole genome shotgun (WGS) entry which is preliminary data.</text>
</comment>
<dbReference type="PANTHER" id="PTHR43685:SF2">
    <property type="entry name" value="GLYCOSYLTRANSFERASE 2-LIKE DOMAIN-CONTAINING PROTEIN"/>
    <property type="match status" value="1"/>
</dbReference>
<protein>
    <recommendedName>
        <fullName evidence="7">Glycosyltransferase 2-like domain-containing protein</fullName>
    </recommendedName>
</protein>
<evidence type="ECO:0008006" key="7">
    <source>
        <dbReference type="Google" id="ProtNLM"/>
    </source>
</evidence>
<dbReference type="InterPro" id="IPR013693">
    <property type="entry name" value="SpoIID/LytB_N"/>
</dbReference>
<reference evidence="5 6" key="1">
    <citation type="submission" date="2011-12" db="EMBL/GenBank/DDBJ databases">
        <title>The Genome Sequence of Prevotella micans F0438.</title>
        <authorList>
            <consortium name="The Broad Institute Genome Sequencing Platform"/>
            <person name="Earl A."/>
            <person name="Ward D."/>
            <person name="Feldgarden M."/>
            <person name="Gevers D."/>
            <person name="Izard J."/>
            <person name="Baranova O.V."/>
            <person name="Blanton J.M."/>
            <person name="Wade W.G."/>
            <person name="Dewhirst F.E."/>
            <person name="Young S.K."/>
            <person name="Zeng Q."/>
            <person name="Gargeya S."/>
            <person name="Fitzgerald M."/>
            <person name="Haas B."/>
            <person name="Abouelleil A."/>
            <person name="Alvarado L."/>
            <person name="Arachchi H.M."/>
            <person name="Berlin A."/>
            <person name="Chapman S.B."/>
            <person name="Gearin G."/>
            <person name="Goldberg J."/>
            <person name="Griggs A."/>
            <person name="Gujja S."/>
            <person name="Hansen M."/>
            <person name="Heiman D."/>
            <person name="Howarth C."/>
            <person name="Larimer J."/>
            <person name="Lui A."/>
            <person name="MacDonald P.J.P."/>
            <person name="McCowen C."/>
            <person name="Montmayeur A."/>
            <person name="Murphy C."/>
            <person name="Neiman D."/>
            <person name="Pearson M."/>
            <person name="Priest M."/>
            <person name="Roberts A."/>
            <person name="Saif S."/>
            <person name="Shea T."/>
            <person name="Sisk P."/>
            <person name="Stolte C."/>
            <person name="Sykes S."/>
            <person name="Wortman J."/>
            <person name="Nusbaum C."/>
            <person name="Birren B."/>
        </authorList>
    </citation>
    <scope>NUCLEOTIDE SEQUENCE [LARGE SCALE GENOMIC DNA]</scope>
    <source>
        <strain evidence="5 6">F0438</strain>
    </source>
</reference>
<evidence type="ECO:0000259" key="2">
    <source>
        <dbReference type="Pfam" id="PF08486"/>
    </source>
</evidence>
<evidence type="ECO:0000259" key="1">
    <source>
        <dbReference type="Pfam" id="PF00535"/>
    </source>
</evidence>
<dbReference type="NCBIfam" id="TIGR02669">
    <property type="entry name" value="SpoIID_LytB"/>
    <property type="match status" value="1"/>
</dbReference>
<dbReference type="SUPFAM" id="SSF53448">
    <property type="entry name" value="Nucleotide-diphospho-sugar transferases"/>
    <property type="match status" value="1"/>
</dbReference>
<dbReference type="Pfam" id="PF26216">
    <property type="entry name" value="GDPGP1_C"/>
    <property type="match status" value="1"/>
</dbReference>
<accession>H1Q531</accession>
<dbReference type="InterPro" id="IPR058865">
    <property type="entry name" value="GDPGP1_C"/>
</dbReference>
<dbReference type="eggNOG" id="COG0463">
    <property type="taxonomic scope" value="Bacteria"/>
</dbReference>
<evidence type="ECO:0000259" key="4">
    <source>
        <dbReference type="Pfam" id="PF26216"/>
    </source>
</evidence>
<dbReference type="CDD" id="cd00761">
    <property type="entry name" value="Glyco_tranf_GTA_type"/>
    <property type="match status" value="1"/>
</dbReference>
<evidence type="ECO:0000313" key="6">
    <source>
        <dbReference type="Proteomes" id="UP000016023"/>
    </source>
</evidence>
<dbReference type="InterPro" id="IPR013486">
    <property type="entry name" value="SpoIID/LytB"/>
</dbReference>
<dbReference type="AlphaFoldDB" id="H1Q531"/>
<dbReference type="InterPro" id="IPR001173">
    <property type="entry name" value="Glyco_trans_2-like"/>
</dbReference>
<dbReference type="InterPro" id="IPR029044">
    <property type="entry name" value="Nucleotide-diphossugar_trans"/>
</dbReference>
<dbReference type="Proteomes" id="UP000016023">
    <property type="component" value="Unassembled WGS sequence"/>
</dbReference>
<sequence length="1228" mass="139186">MNCEKKIDCFVPCVSREQAENVIKEMSGCDTVGRLNILTNGEMATLTDSQAEDMPNVMTVDGLLSSVTMRTIAHETMGDYAMLFLRTTPIVMGYRAVERMLQVAVASGAAMVYADYYSIKGGERMAHPVIDYQPGSVRDDFDFGSVVLIRADYLHEYARQETDYAHAGWFDLRLFLSRRGELVHLNEFLYTEEEYDLRTSGEKQFDYVNPHNKQVQLEMERVVTNHLAEIGALVDTTKYKSPNFDTEEFPVEASVIIPVYNREHTITDAVKSALEQETKFEYNVIVVDNHSTDGTTDILARLAAENTKLVHIIPGRNDLGIGGCWNVALADKRCGRFAVQLDSDDLYSSSATLQTIVDAFHEQQSGMIIGSYRMCNFQLETLPPGLISHDEWTEANGCNNALRINGLGAPRAFFTPLARKIGFPNTSYGEDYAMGLAICRSHRIGRIYDELYLCRRWSGNSDAALSIDKINANNLYKDRLRTIEIFARQRQRLGCSVLQRFASEQFRRWPDAARRFNELKNVQTRQLGMLSVQFNPGRITSTGAKINKAAIEARPCFLCEENRPTEQMKLEFDEQFDILINPFPILPMHFTLPSRNHQPQRIADSYVTINRFLNAYPETIVFYNGPKCGASAPDHLHLQAGSGLVLPIQLACEKAYNLQRIFELGSDEYIARVKGYVCPALLVKSKNEESFKRLFKRVYYVLPWPADNIEPMMNIVAWRQLGVQFTVVFPRAKHRPDCYYSEGSEQLLVSPGALDMGGLLITPRQTDFERLTEELATNILQEVSLSESKMARLVEQIKRNEPIVAVGIMSASEISFTLNGCYTVDGVKISGSHKVVFTNGGIEWQKQISKEIIFRPDSPESSFKLNDVVIGKEFHWQRHESQTFCGALRLIVDNNRICAVNDVEIEKYLVSVISSEMSATASTELLKAHAVISRSWIMAQIGKRNGTKTTEQCTEDELTKWYDRDDHKFFDVCADDHCQRYQGITKASNRRVAEAVELTRGQVLMHDGELCDARFSKCCGGATEEYSYCWENIHKPYLTAVADKSVAGDLPNLTREDEARRWILAEPEAFCNTKNKEVLQQVLNDYDQETPDFYRWRFTIEQSELSALIKRKTGIDFGTIRELIPLERGRSGRISRLKIVGSNRTFIIGKELEIRRALSETHLYSSAFVVDALETVDGIPSRFVFHGAGWGHGVGLCQIGAAVMGEKGYKYHEILAHYYSDTTIDRQY</sequence>
<dbReference type="eggNOG" id="COG2385">
    <property type="taxonomic scope" value="Bacteria"/>
</dbReference>
<feature type="domain" description="DUF4922" evidence="3">
    <location>
        <begin position="503"/>
        <end position="641"/>
    </location>
</feature>